<dbReference type="PROSITE" id="PS00216">
    <property type="entry name" value="SUGAR_TRANSPORT_1"/>
    <property type="match status" value="1"/>
</dbReference>
<feature type="transmembrane region" description="Helical" evidence="5">
    <location>
        <begin position="338"/>
        <end position="359"/>
    </location>
</feature>
<dbReference type="PROSITE" id="PS50850">
    <property type="entry name" value="MFS"/>
    <property type="match status" value="1"/>
</dbReference>
<dbReference type="Pfam" id="PF00083">
    <property type="entry name" value="Sugar_tr"/>
    <property type="match status" value="1"/>
</dbReference>
<dbReference type="Gene3D" id="1.20.1250.20">
    <property type="entry name" value="MFS general substrate transporter like domains"/>
    <property type="match status" value="1"/>
</dbReference>
<feature type="transmembrane region" description="Helical" evidence="5">
    <location>
        <begin position="98"/>
        <end position="116"/>
    </location>
</feature>
<evidence type="ECO:0000313" key="7">
    <source>
        <dbReference type="EMBL" id="SSX05207.1"/>
    </source>
</evidence>
<feature type="transmembrane region" description="Helical" evidence="5">
    <location>
        <begin position="31"/>
        <end position="52"/>
    </location>
</feature>
<feature type="transmembrane region" description="Helical" evidence="5">
    <location>
        <begin position="365"/>
        <end position="391"/>
    </location>
</feature>
<keyword evidence="3 5" id="KW-1133">Transmembrane helix</keyword>
<proteinExistence type="predicted"/>
<feature type="transmembrane region" description="Helical" evidence="5">
    <location>
        <begin position="272"/>
        <end position="290"/>
    </location>
</feature>
<feature type="transmembrane region" description="Helical" evidence="5">
    <location>
        <begin position="155"/>
        <end position="177"/>
    </location>
</feature>
<sequence>MFQSSELGAHQQVNLNWCEYHQKNKPQGNAVVTEIMLGFASGIILSTIIYNADLNNEEWINGHSNVFIVLSGVSFFVGAIIGALLASYAVKRWFKKHIKHFPITLFYITGILFVSLPTNGSVIMVARLFGGIGMGFSHLVFIVHGSEVSVPKQRGMLLSTYSIMISTGLVIGSSFMMTTQYTGLSDARSLGIFILFYTAMGHVFLYVFIIESPVYLLQHGDVIGATQAMIKLRNESVETWDIRNDVSEFKVMLTEDSQYDKNIWSEGNSRPLLILIAAKLIYVLIFNYPLNVIRINAVNGMFFSDQLQSAGVILSATRLFITIIVLFAIDYFGRRFHLLYGAVSAGALSILISIFLFLYNVHEGGLLPAAIFSLFFETLPVFALCVPDILAGEAFPIIKKPQSISLVLIFEYVLQAILLVSTYGLLKNIVPEPDDDIGNFHVIPLILGIFILIATYICYKFVPETTYLSIRETKNIFRGTPQNVMAGIWYSG</sequence>
<dbReference type="InterPro" id="IPR036259">
    <property type="entry name" value="MFS_trans_sf"/>
</dbReference>
<dbReference type="InterPro" id="IPR005828">
    <property type="entry name" value="MFS_sugar_transport-like"/>
</dbReference>
<feature type="transmembrane region" description="Helical" evidence="5">
    <location>
        <begin position="310"/>
        <end position="331"/>
    </location>
</feature>
<evidence type="ECO:0000256" key="2">
    <source>
        <dbReference type="ARBA" id="ARBA00022692"/>
    </source>
</evidence>
<reference evidence="7" key="1">
    <citation type="submission" date="2018-04" db="EMBL/GenBank/DDBJ databases">
        <authorList>
            <person name="Go L.Y."/>
            <person name="Mitchell J.A."/>
        </authorList>
    </citation>
    <scope>NUCLEOTIDE SEQUENCE</scope>
    <source>
        <tissue evidence="7">Whole organism</tissue>
    </source>
</reference>
<feature type="transmembrane region" description="Helical" evidence="5">
    <location>
        <begin position="122"/>
        <end position="143"/>
    </location>
</feature>
<keyword evidence="2 5" id="KW-0812">Transmembrane</keyword>
<dbReference type="OMA" id="CTEWCLL"/>
<feature type="transmembrane region" description="Helical" evidence="5">
    <location>
        <begin position="403"/>
        <end position="426"/>
    </location>
</feature>
<evidence type="ECO:0000313" key="8">
    <source>
        <dbReference type="EMBL" id="SSX25568.1"/>
    </source>
</evidence>
<keyword evidence="4 5" id="KW-0472">Membrane</keyword>
<dbReference type="EMBL" id="UFQS01000594">
    <property type="protein sequence ID" value="SSX05207.1"/>
    <property type="molecule type" value="Genomic_DNA"/>
</dbReference>
<dbReference type="GO" id="GO:0016020">
    <property type="term" value="C:membrane"/>
    <property type="evidence" value="ECO:0007669"/>
    <property type="project" value="UniProtKB-SubCell"/>
</dbReference>
<accession>A0A336MHS0</accession>
<dbReference type="InterPro" id="IPR005829">
    <property type="entry name" value="Sugar_transporter_CS"/>
</dbReference>
<evidence type="ECO:0000256" key="1">
    <source>
        <dbReference type="ARBA" id="ARBA00004141"/>
    </source>
</evidence>
<feature type="transmembrane region" description="Helical" evidence="5">
    <location>
        <begin position="438"/>
        <end position="459"/>
    </location>
</feature>
<feature type="domain" description="Major facilitator superfamily (MFS) profile" evidence="6">
    <location>
        <begin position="26"/>
        <end position="466"/>
    </location>
</feature>
<dbReference type="SUPFAM" id="SSF103473">
    <property type="entry name" value="MFS general substrate transporter"/>
    <property type="match status" value="1"/>
</dbReference>
<evidence type="ECO:0000256" key="3">
    <source>
        <dbReference type="ARBA" id="ARBA00022989"/>
    </source>
</evidence>
<organism evidence="8">
    <name type="scientific">Culicoides sonorensis</name>
    <name type="common">Biting midge</name>
    <dbReference type="NCBI Taxonomy" id="179676"/>
    <lineage>
        <taxon>Eukaryota</taxon>
        <taxon>Metazoa</taxon>
        <taxon>Ecdysozoa</taxon>
        <taxon>Arthropoda</taxon>
        <taxon>Hexapoda</taxon>
        <taxon>Insecta</taxon>
        <taxon>Pterygota</taxon>
        <taxon>Neoptera</taxon>
        <taxon>Endopterygota</taxon>
        <taxon>Diptera</taxon>
        <taxon>Nematocera</taxon>
        <taxon>Chironomoidea</taxon>
        <taxon>Ceratopogonidae</taxon>
        <taxon>Ceratopogoninae</taxon>
        <taxon>Culicoides</taxon>
        <taxon>Monoculicoides</taxon>
    </lineage>
</organism>
<dbReference type="VEuPathDB" id="VectorBase:CSON012472"/>
<evidence type="ECO:0000256" key="4">
    <source>
        <dbReference type="ARBA" id="ARBA00023136"/>
    </source>
</evidence>
<dbReference type="PANTHER" id="PTHR23529">
    <property type="entry name" value="GH19118P-RELATED"/>
    <property type="match status" value="1"/>
</dbReference>
<protein>
    <submittedName>
        <fullName evidence="8">CSON012472 protein</fullName>
    </submittedName>
</protein>
<evidence type="ECO:0000259" key="6">
    <source>
        <dbReference type="PROSITE" id="PS50850"/>
    </source>
</evidence>
<dbReference type="InterPro" id="IPR020846">
    <property type="entry name" value="MFS_dom"/>
</dbReference>
<dbReference type="PANTHER" id="PTHR23529:SF2">
    <property type="entry name" value="GH19118P-RELATED"/>
    <property type="match status" value="1"/>
</dbReference>
<name>A0A336MHS0_CULSO</name>
<dbReference type="AlphaFoldDB" id="A0A336MHS0"/>
<feature type="transmembrane region" description="Helical" evidence="5">
    <location>
        <begin position="189"/>
        <end position="209"/>
    </location>
</feature>
<evidence type="ECO:0000256" key="5">
    <source>
        <dbReference type="SAM" id="Phobius"/>
    </source>
</evidence>
<reference evidence="8" key="2">
    <citation type="submission" date="2018-07" db="EMBL/GenBank/DDBJ databases">
        <authorList>
            <person name="Quirk P.G."/>
            <person name="Krulwich T.A."/>
        </authorList>
    </citation>
    <scope>NUCLEOTIDE SEQUENCE</scope>
</reference>
<gene>
    <name evidence="8" type="primary">CSON012472</name>
</gene>
<comment type="subcellular location">
    <subcellularLocation>
        <location evidence="1">Membrane</location>
        <topology evidence="1">Multi-pass membrane protein</topology>
    </subcellularLocation>
</comment>
<dbReference type="GO" id="GO:0022857">
    <property type="term" value="F:transmembrane transporter activity"/>
    <property type="evidence" value="ECO:0007669"/>
    <property type="project" value="InterPro"/>
</dbReference>
<dbReference type="EMBL" id="UFQT01000594">
    <property type="protein sequence ID" value="SSX25568.1"/>
    <property type="molecule type" value="Genomic_DNA"/>
</dbReference>
<feature type="transmembrane region" description="Helical" evidence="5">
    <location>
        <begin position="64"/>
        <end position="86"/>
    </location>
</feature>